<organism evidence="1 2">
    <name type="scientific">Senna tora</name>
    <dbReference type="NCBI Taxonomy" id="362788"/>
    <lineage>
        <taxon>Eukaryota</taxon>
        <taxon>Viridiplantae</taxon>
        <taxon>Streptophyta</taxon>
        <taxon>Embryophyta</taxon>
        <taxon>Tracheophyta</taxon>
        <taxon>Spermatophyta</taxon>
        <taxon>Magnoliopsida</taxon>
        <taxon>eudicotyledons</taxon>
        <taxon>Gunneridae</taxon>
        <taxon>Pentapetalae</taxon>
        <taxon>rosids</taxon>
        <taxon>fabids</taxon>
        <taxon>Fabales</taxon>
        <taxon>Fabaceae</taxon>
        <taxon>Caesalpinioideae</taxon>
        <taxon>Cassia clade</taxon>
        <taxon>Senna</taxon>
    </lineage>
</organism>
<comment type="caution">
    <text evidence="1">The sequence shown here is derived from an EMBL/GenBank/DDBJ whole genome shotgun (WGS) entry which is preliminary data.</text>
</comment>
<dbReference type="AlphaFoldDB" id="A0A834TRQ0"/>
<dbReference type="EMBL" id="JAAIUW010000006">
    <property type="protein sequence ID" value="KAF7827233.1"/>
    <property type="molecule type" value="Genomic_DNA"/>
</dbReference>
<accession>A0A834TRQ0</accession>
<reference evidence="1" key="1">
    <citation type="submission" date="2020-09" db="EMBL/GenBank/DDBJ databases">
        <title>Genome-Enabled Discovery of Anthraquinone Biosynthesis in Senna tora.</title>
        <authorList>
            <person name="Kang S.-H."/>
            <person name="Pandey R.P."/>
            <person name="Lee C.-M."/>
            <person name="Sim J.-S."/>
            <person name="Jeong J.-T."/>
            <person name="Choi B.-S."/>
            <person name="Jung M."/>
            <person name="Ginzburg D."/>
            <person name="Zhao K."/>
            <person name="Won S.Y."/>
            <person name="Oh T.-J."/>
            <person name="Yu Y."/>
            <person name="Kim N.-H."/>
            <person name="Lee O.R."/>
            <person name="Lee T.-H."/>
            <person name="Bashyal P."/>
            <person name="Kim T.-S."/>
            <person name="Lee W.-H."/>
            <person name="Kawkins C."/>
            <person name="Kim C.-K."/>
            <person name="Kim J.S."/>
            <person name="Ahn B.O."/>
            <person name="Rhee S.Y."/>
            <person name="Sohng J.K."/>
        </authorList>
    </citation>
    <scope>NUCLEOTIDE SEQUENCE</scope>
    <source>
        <tissue evidence="1">Leaf</tissue>
    </source>
</reference>
<name>A0A834TRQ0_9FABA</name>
<proteinExistence type="predicted"/>
<gene>
    <name evidence="1" type="ORF">G2W53_018397</name>
</gene>
<dbReference type="OrthoDB" id="1306199at2759"/>
<dbReference type="Proteomes" id="UP000634136">
    <property type="component" value="Unassembled WGS sequence"/>
</dbReference>
<keyword evidence="2" id="KW-1185">Reference proteome</keyword>
<sequence>MSSIGMVFNYCTKVKIQNLSLQEIGLLLRFLLSFFIASHCFKLQDTSSLECNNPFTNIDFMDSHTNMQSPSKSFGCSSYASKIRKKKAPFNLRLRNFGNQLDNSSQRLSCLHPGKHILQRHQLTSCNVNVIDSQISGQSLESSFAIASEGVNDINANIQSQSSLPSTSYTLEIQTKKPHFDLRLHNFGNQLHNSSQRLRFLQPGKHVLQNKQLTSSNVNVIDSQIPGQSLESSGAITSEGVNEINANIQSQSSLPGSSNISEIRTKKPHFDCRLHNSGDQLNNSSQRLRCLHLGKHILQNKQLTSSNMNVIDSQIPGQSLESCYFHKFTLSSTLFKSSKFYFIFISAGAITSEGVNEINANIQSQSSLPNYLDAGDPVYCCQHCGAMLWYDERIRRARKTTAPKFSICCSQEKVQLPRLQPPPEYLRMLVFDKELHE</sequence>
<evidence type="ECO:0000313" key="2">
    <source>
        <dbReference type="Proteomes" id="UP000634136"/>
    </source>
</evidence>
<evidence type="ECO:0000313" key="1">
    <source>
        <dbReference type="EMBL" id="KAF7827233.1"/>
    </source>
</evidence>
<protein>
    <submittedName>
        <fullName evidence="1">Putative 12-oxophytodienoate reductase 11</fullName>
    </submittedName>
</protein>